<dbReference type="ESTHER" id="glomm-a0a1b0g049">
    <property type="family name" value="ABHD13-BEM46"/>
</dbReference>
<accession>A0A1A9V1B5</accession>
<sequence>MKKEIAMVKFSQSRGVWILSLAALLLCFVIFYFYGGYLTIALVTTVLTTIFYYAQDVLLYHPDLPANSRIYVPIPTMHNLPYETVSIHTPDKVTLHAFWISNQNERSKSVPTFIYLHGNAGNMGHRMQNVWGIFHHLNCNILMLEYRGYGLSTGSPSERGLIIDAKAAVDYLYTRHDLDHTQILIFGRSLGGAVAVDVAADTVYGQKIMCAIVENTFTSIPDMAVELIHPLVRFVPLILYKNKYNSLSKIRKCSVPFLFISGLADNLVPPNMMRTLYTECGSQRKGILVFPGGSHNDTWIVDGYYDGLRTFLNECQDIGPPLEKPPKKSNVWREIQDV</sequence>
<dbReference type="GO" id="GO:0008474">
    <property type="term" value="F:palmitoyl-(protein) hydrolase activity"/>
    <property type="evidence" value="ECO:0007669"/>
    <property type="project" value="TreeGrafter"/>
</dbReference>
<protein>
    <recommendedName>
        <fullName evidence="1">Protein ABHD13</fullName>
    </recommendedName>
    <alternativeName>
        <fullName evidence="2">Alpha/beta hydrolase domain-containing protein 13</fullName>
    </alternativeName>
</protein>
<dbReference type="Proteomes" id="UP000078200">
    <property type="component" value="Unassembled WGS sequence"/>
</dbReference>
<feature type="domain" description="AB hydrolase-1" evidence="4">
    <location>
        <begin position="111"/>
        <end position="228"/>
    </location>
</feature>
<evidence type="ECO:0000256" key="3">
    <source>
        <dbReference type="SAM" id="Phobius"/>
    </source>
</evidence>
<dbReference type="VEuPathDB" id="VectorBase:GAUT022611"/>
<dbReference type="AlphaFoldDB" id="A0A1A9V1B5"/>
<evidence type="ECO:0000259" key="5">
    <source>
        <dbReference type="Pfam" id="PF03959"/>
    </source>
</evidence>
<dbReference type="InterPro" id="IPR005645">
    <property type="entry name" value="FSH-like_dom"/>
</dbReference>
<dbReference type="Pfam" id="PF03959">
    <property type="entry name" value="FSH1"/>
    <property type="match status" value="1"/>
</dbReference>
<dbReference type="EnsemblMetazoa" id="GAUT022611-RA">
    <property type="protein sequence ID" value="GAUT022611-PA"/>
    <property type="gene ID" value="GAUT022611"/>
</dbReference>
<dbReference type="PANTHER" id="PTHR12277:SF81">
    <property type="entry name" value="PROTEIN ABHD13"/>
    <property type="match status" value="1"/>
</dbReference>
<keyword evidence="3" id="KW-0472">Membrane</keyword>
<organism evidence="6 7">
    <name type="scientific">Glossina austeni</name>
    <name type="common">Savannah tsetse fly</name>
    <dbReference type="NCBI Taxonomy" id="7395"/>
    <lineage>
        <taxon>Eukaryota</taxon>
        <taxon>Metazoa</taxon>
        <taxon>Ecdysozoa</taxon>
        <taxon>Arthropoda</taxon>
        <taxon>Hexapoda</taxon>
        <taxon>Insecta</taxon>
        <taxon>Pterygota</taxon>
        <taxon>Neoptera</taxon>
        <taxon>Endopterygota</taxon>
        <taxon>Diptera</taxon>
        <taxon>Brachycera</taxon>
        <taxon>Muscomorpha</taxon>
        <taxon>Hippoboscoidea</taxon>
        <taxon>Glossinidae</taxon>
        <taxon>Glossina</taxon>
    </lineage>
</organism>
<dbReference type="InterPro" id="IPR029058">
    <property type="entry name" value="AB_hydrolase_fold"/>
</dbReference>
<feature type="transmembrane region" description="Helical" evidence="3">
    <location>
        <begin position="16"/>
        <end position="34"/>
    </location>
</feature>
<dbReference type="Gene3D" id="3.40.50.1820">
    <property type="entry name" value="alpha/beta hydrolase"/>
    <property type="match status" value="1"/>
</dbReference>
<reference evidence="6" key="1">
    <citation type="submission" date="2020-05" db="UniProtKB">
        <authorList>
            <consortium name="EnsemblMetazoa"/>
        </authorList>
    </citation>
    <scope>IDENTIFICATION</scope>
    <source>
        <strain evidence="6">TTRI</strain>
    </source>
</reference>
<dbReference type="PANTHER" id="PTHR12277">
    <property type="entry name" value="ALPHA/BETA HYDROLASE DOMAIN-CONTAINING PROTEIN"/>
    <property type="match status" value="1"/>
</dbReference>
<dbReference type="STRING" id="7395.A0A1A9V1B5"/>
<proteinExistence type="predicted"/>
<dbReference type="SUPFAM" id="SSF53474">
    <property type="entry name" value="alpha/beta-Hydrolases"/>
    <property type="match status" value="1"/>
</dbReference>
<keyword evidence="3" id="KW-0812">Transmembrane</keyword>
<evidence type="ECO:0000313" key="6">
    <source>
        <dbReference type="EnsemblMetazoa" id="GAUT022611-PA"/>
    </source>
</evidence>
<evidence type="ECO:0000256" key="1">
    <source>
        <dbReference type="ARBA" id="ARBA00040125"/>
    </source>
</evidence>
<dbReference type="GO" id="GO:0016020">
    <property type="term" value="C:membrane"/>
    <property type="evidence" value="ECO:0007669"/>
    <property type="project" value="TreeGrafter"/>
</dbReference>
<feature type="domain" description="Serine hydrolase" evidence="5">
    <location>
        <begin position="232"/>
        <end position="293"/>
    </location>
</feature>
<evidence type="ECO:0000256" key="2">
    <source>
        <dbReference type="ARBA" id="ARBA00042701"/>
    </source>
</evidence>
<keyword evidence="7" id="KW-1185">Reference proteome</keyword>
<name>A0A1A9V1B5_GLOAU</name>
<evidence type="ECO:0000313" key="7">
    <source>
        <dbReference type="Proteomes" id="UP000078200"/>
    </source>
</evidence>
<evidence type="ECO:0000259" key="4">
    <source>
        <dbReference type="Pfam" id="PF00561"/>
    </source>
</evidence>
<keyword evidence="3" id="KW-1133">Transmembrane helix</keyword>
<dbReference type="InterPro" id="IPR000073">
    <property type="entry name" value="AB_hydrolase_1"/>
</dbReference>
<dbReference type="Pfam" id="PF00561">
    <property type="entry name" value="Abhydrolase_1"/>
    <property type="match status" value="1"/>
</dbReference>